<protein>
    <submittedName>
        <fullName evidence="1">Uncharacterized protein</fullName>
    </submittedName>
</protein>
<dbReference type="EMBL" id="UINC01031415">
    <property type="protein sequence ID" value="SVB17421.1"/>
    <property type="molecule type" value="Genomic_DNA"/>
</dbReference>
<organism evidence="1">
    <name type="scientific">marine metagenome</name>
    <dbReference type="NCBI Taxonomy" id="408172"/>
    <lineage>
        <taxon>unclassified sequences</taxon>
        <taxon>metagenomes</taxon>
        <taxon>ecological metagenomes</taxon>
    </lineage>
</organism>
<proteinExistence type="predicted"/>
<evidence type="ECO:0000313" key="1">
    <source>
        <dbReference type="EMBL" id="SVB17421.1"/>
    </source>
</evidence>
<reference evidence="1" key="1">
    <citation type="submission" date="2018-05" db="EMBL/GenBank/DDBJ databases">
        <authorList>
            <person name="Lanie J.A."/>
            <person name="Ng W.-L."/>
            <person name="Kazmierczak K.M."/>
            <person name="Andrzejewski T.M."/>
            <person name="Davidsen T.M."/>
            <person name="Wayne K.J."/>
            <person name="Tettelin H."/>
            <person name="Glass J.I."/>
            <person name="Rusch D."/>
            <person name="Podicherti R."/>
            <person name="Tsui H.-C.T."/>
            <person name="Winkler M.E."/>
        </authorList>
    </citation>
    <scope>NUCLEOTIDE SEQUENCE</scope>
</reference>
<sequence length="110" mass="12949">MHHNISVMKPELTSIETQREALDFAFKKLSVIKMDEWRKSFETNGYIKLYSPVVNEFFYLCHDDIFDSIKDKFEEVIYKASELPALKELTSEDIQCLHMGKKVMRGNILL</sequence>
<dbReference type="AlphaFoldDB" id="A0A382BV93"/>
<name>A0A382BV93_9ZZZZ</name>
<gene>
    <name evidence="1" type="ORF">METZ01_LOCUS170275</name>
</gene>
<accession>A0A382BV93</accession>